<name>A0A820HWD5_9BILA</name>
<proteinExistence type="predicted"/>
<sequence>KLIFPEHLKDYSPHTNILEFIL</sequence>
<dbReference type="Proteomes" id="UP000663874">
    <property type="component" value="Unassembled WGS sequence"/>
</dbReference>
<gene>
    <name evidence="1" type="ORF">FNK824_LOCUS40601</name>
</gene>
<reference evidence="1" key="1">
    <citation type="submission" date="2021-02" db="EMBL/GenBank/DDBJ databases">
        <authorList>
            <person name="Nowell W R."/>
        </authorList>
    </citation>
    <scope>NUCLEOTIDE SEQUENCE</scope>
</reference>
<feature type="non-terminal residue" evidence="1">
    <location>
        <position position="1"/>
    </location>
</feature>
<evidence type="ECO:0000313" key="1">
    <source>
        <dbReference type="EMBL" id="CAF4299958.1"/>
    </source>
</evidence>
<dbReference type="EMBL" id="CAJOBE010033306">
    <property type="protein sequence ID" value="CAF4299958.1"/>
    <property type="molecule type" value="Genomic_DNA"/>
</dbReference>
<comment type="caution">
    <text evidence="1">The sequence shown here is derived from an EMBL/GenBank/DDBJ whole genome shotgun (WGS) entry which is preliminary data.</text>
</comment>
<protein>
    <submittedName>
        <fullName evidence="1">Uncharacterized protein</fullName>
    </submittedName>
</protein>
<dbReference type="AlphaFoldDB" id="A0A820HWD5"/>
<evidence type="ECO:0000313" key="2">
    <source>
        <dbReference type="Proteomes" id="UP000663874"/>
    </source>
</evidence>
<accession>A0A820HWD5</accession>
<organism evidence="1 2">
    <name type="scientific">Rotaria sordida</name>
    <dbReference type="NCBI Taxonomy" id="392033"/>
    <lineage>
        <taxon>Eukaryota</taxon>
        <taxon>Metazoa</taxon>
        <taxon>Spiralia</taxon>
        <taxon>Gnathifera</taxon>
        <taxon>Rotifera</taxon>
        <taxon>Eurotatoria</taxon>
        <taxon>Bdelloidea</taxon>
        <taxon>Philodinida</taxon>
        <taxon>Philodinidae</taxon>
        <taxon>Rotaria</taxon>
    </lineage>
</organism>